<dbReference type="GO" id="GO:0051382">
    <property type="term" value="P:kinetochore assembly"/>
    <property type="evidence" value="ECO:0007669"/>
    <property type="project" value="InterPro"/>
</dbReference>
<feature type="coiled-coil region" evidence="8">
    <location>
        <begin position="133"/>
        <end position="160"/>
    </location>
</feature>
<dbReference type="FunCoup" id="W5ML56">
    <property type="interactions" value="577"/>
</dbReference>
<dbReference type="Ensembl" id="ENSLOCT00000009126.1">
    <property type="protein sequence ID" value="ENSLOCP00000009115.1"/>
    <property type="gene ID" value="ENSLOCG00000007511.1"/>
</dbReference>
<dbReference type="eggNOG" id="ENOG502S0VG">
    <property type="taxonomic scope" value="Eukaryota"/>
</dbReference>
<dbReference type="InterPro" id="IPR040034">
    <property type="entry name" value="CENP-H"/>
</dbReference>
<evidence type="ECO:0000256" key="2">
    <source>
        <dbReference type="ARBA" id="ARBA00004629"/>
    </source>
</evidence>
<accession>W5ML56</accession>
<evidence type="ECO:0000256" key="8">
    <source>
        <dbReference type="SAM" id="Coils"/>
    </source>
</evidence>
<proteinExistence type="inferred from homology"/>
<reference evidence="10" key="2">
    <citation type="submission" date="2025-08" db="UniProtKB">
        <authorList>
            <consortium name="Ensembl"/>
        </authorList>
    </citation>
    <scope>IDENTIFICATION</scope>
</reference>
<dbReference type="InParanoid" id="W5ML56"/>
<reference evidence="10" key="3">
    <citation type="submission" date="2025-09" db="UniProtKB">
        <authorList>
            <consortium name="Ensembl"/>
        </authorList>
    </citation>
    <scope>IDENTIFICATION</scope>
</reference>
<evidence type="ECO:0000256" key="4">
    <source>
        <dbReference type="ARBA" id="ARBA00022838"/>
    </source>
</evidence>
<keyword evidence="6" id="KW-0137">Centromere</keyword>
<keyword evidence="4" id="KW-0995">Kinetochore</keyword>
<dbReference type="GO" id="GO:0043515">
    <property type="term" value="F:kinetochore binding"/>
    <property type="evidence" value="ECO:0000318"/>
    <property type="project" value="GO_Central"/>
</dbReference>
<keyword evidence="5" id="KW-0539">Nucleus</keyword>
<name>W5ML56_LEPOC</name>
<keyword evidence="8" id="KW-0175">Coiled coil</keyword>
<comment type="similarity">
    <text evidence="7">Belongs to the CENP-H/MCM16 family.</text>
</comment>
<organism evidence="10 11">
    <name type="scientific">Lepisosteus oculatus</name>
    <name type="common">Spotted gar</name>
    <dbReference type="NCBI Taxonomy" id="7918"/>
    <lineage>
        <taxon>Eukaryota</taxon>
        <taxon>Metazoa</taxon>
        <taxon>Chordata</taxon>
        <taxon>Craniata</taxon>
        <taxon>Vertebrata</taxon>
        <taxon>Euteleostomi</taxon>
        <taxon>Actinopterygii</taxon>
        <taxon>Neopterygii</taxon>
        <taxon>Holostei</taxon>
        <taxon>Semionotiformes</taxon>
        <taxon>Lepisosteidae</taxon>
        <taxon>Lepisosteus</taxon>
    </lineage>
</organism>
<dbReference type="STRING" id="7918.ENSLOCP00000009115"/>
<reference evidence="11" key="1">
    <citation type="submission" date="2011-12" db="EMBL/GenBank/DDBJ databases">
        <title>The Draft Genome of Lepisosteus oculatus.</title>
        <authorList>
            <consortium name="The Broad Institute Genome Assembly &amp; Analysis Group"/>
            <consortium name="Computational R&amp;D Group"/>
            <consortium name="and Sequencing Platform"/>
            <person name="Di Palma F."/>
            <person name="Alfoldi J."/>
            <person name="Johnson J."/>
            <person name="Berlin A."/>
            <person name="Gnerre S."/>
            <person name="Jaffe D."/>
            <person name="MacCallum I."/>
            <person name="Young S."/>
            <person name="Walker B.J."/>
            <person name="Lander E.S."/>
            <person name="Lindblad-Toh K."/>
        </authorList>
    </citation>
    <scope>NUCLEOTIDE SEQUENCE [LARGE SCALE GENOMIC DNA]</scope>
</reference>
<dbReference type="HOGENOM" id="CLU_097390_0_0_1"/>
<dbReference type="GO" id="GO:0007052">
    <property type="term" value="P:mitotic spindle organization"/>
    <property type="evidence" value="ECO:0000318"/>
    <property type="project" value="GO_Central"/>
</dbReference>
<dbReference type="InterPro" id="IPR008426">
    <property type="entry name" value="CENP-H_C"/>
</dbReference>
<evidence type="ECO:0000256" key="6">
    <source>
        <dbReference type="ARBA" id="ARBA00023328"/>
    </source>
</evidence>
<protein>
    <recommendedName>
        <fullName evidence="9">Centromere protein H C-terminal domain-containing protein</fullName>
    </recommendedName>
</protein>
<feature type="domain" description="Centromere protein H C-terminal" evidence="9">
    <location>
        <begin position="80"/>
        <end position="233"/>
    </location>
</feature>
<dbReference type="GeneTree" id="ENSGT00390000009578"/>
<keyword evidence="11" id="KW-1185">Reference proteome</keyword>
<dbReference type="PANTHER" id="PTHR48122">
    <property type="entry name" value="CENTROMERE PROTEIN H"/>
    <property type="match status" value="1"/>
</dbReference>
<dbReference type="Pfam" id="PF05837">
    <property type="entry name" value="CENP-H"/>
    <property type="match status" value="1"/>
</dbReference>
<evidence type="ECO:0000256" key="7">
    <source>
        <dbReference type="ARBA" id="ARBA00025735"/>
    </source>
</evidence>
<dbReference type="Proteomes" id="UP000018468">
    <property type="component" value="Linkage group LG2"/>
</dbReference>
<evidence type="ECO:0000256" key="1">
    <source>
        <dbReference type="ARBA" id="ARBA00004123"/>
    </source>
</evidence>
<dbReference type="EMBL" id="AHAT01002643">
    <property type="status" value="NOT_ANNOTATED_CDS"/>
    <property type="molecule type" value="Genomic_DNA"/>
</dbReference>
<comment type="subcellular location">
    <subcellularLocation>
        <location evidence="2">Chromosome</location>
        <location evidence="2">Centromere</location>
        <location evidence="2">Kinetochore</location>
    </subcellularLocation>
    <subcellularLocation>
        <location evidence="1">Nucleus</location>
    </subcellularLocation>
</comment>
<dbReference type="GO" id="GO:0005634">
    <property type="term" value="C:nucleus"/>
    <property type="evidence" value="ECO:0000318"/>
    <property type="project" value="GO_Central"/>
</dbReference>
<dbReference type="EMBL" id="AHAT01002644">
    <property type="status" value="NOT_ANNOTATED_CDS"/>
    <property type="molecule type" value="Genomic_DNA"/>
</dbReference>
<keyword evidence="3" id="KW-0158">Chromosome</keyword>
<dbReference type="PANTHER" id="PTHR48122:SF1">
    <property type="entry name" value="CENTROMERE PROTEIN H"/>
    <property type="match status" value="1"/>
</dbReference>
<evidence type="ECO:0000313" key="10">
    <source>
        <dbReference type="Ensembl" id="ENSLOCP00000009115.1"/>
    </source>
</evidence>
<dbReference type="GO" id="GO:0000776">
    <property type="term" value="C:kinetochore"/>
    <property type="evidence" value="ECO:0000318"/>
    <property type="project" value="GO_Central"/>
</dbReference>
<evidence type="ECO:0000313" key="11">
    <source>
        <dbReference type="Proteomes" id="UP000018468"/>
    </source>
</evidence>
<evidence type="ECO:0000256" key="3">
    <source>
        <dbReference type="ARBA" id="ARBA00022454"/>
    </source>
</evidence>
<dbReference type="AlphaFoldDB" id="W5ML56"/>
<evidence type="ECO:0000256" key="5">
    <source>
        <dbReference type="ARBA" id="ARBA00023242"/>
    </source>
</evidence>
<sequence>MDVFEKLESTALKLRNMALSSCQSPVLTSSKEEETLTHLLSMKHLLSNNFKLCFPLAVFLEAELVLLMSDFCEINLIHKNILKDVRLKRFRVRILFFSMQVTQAILENLKRKGKEAELMMATINHTLSLCSRIEKMKQESRETEEQLLEIQKKRLELKKLNNGKMKEIQELKMMCDHPERGKYSEILKQGQKNLDKYLQMVAVVKNVFQGIIIASKVNWAADSKLKDVILGMEDNLIVE</sequence>
<dbReference type="Bgee" id="ENSLOCG00000007511">
    <property type="expression patterns" value="Expressed in ovary and 13 other cell types or tissues"/>
</dbReference>
<evidence type="ECO:0000259" key="9">
    <source>
        <dbReference type="Pfam" id="PF05837"/>
    </source>
</evidence>
<dbReference type="GO" id="GO:0007059">
    <property type="term" value="P:chromosome segregation"/>
    <property type="evidence" value="ECO:0000318"/>
    <property type="project" value="GO_Central"/>
</dbReference>